<gene>
    <name evidence="2" type="ORF">GCM10010466_20810</name>
</gene>
<name>A0ABP6MXU1_9ACTN</name>
<evidence type="ECO:0000313" key="2">
    <source>
        <dbReference type="EMBL" id="GAA3129926.1"/>
    </source>
</evidence>
<comment type="caution">
    <text evidence="2">The sequence shown here is derived from an EMBL/GenBank/DDBJ whole genome shotgun (WGS) entry which is preliminary data.</text>
</comment>
<keyword evidence="3" id="KW-1185">Reference proteome</keyword>
<organism evidence="2 3">
    <name type="scientific">Planomonospora alba</name>
    <dbReference type="NCBI Taxonomy" id="161354"/>
    <lineage>
        <taxon>Bacteria</taxon>
        <taxon>Bacillati</taxon>
        <taxon>Actinomycetota</taxon>
        <taxon>Actinomycetes</taxon>
        <taxon>Streptosporangiales</taxon>
        <taxon>Streptosporangiaceae</taxon>
        <taxon>Planomonospora</taxon>
    </lineage>
</organism>
<keyword evidence="1" id="KW-0732">Signal</keyword>
<evidence type="ECO:0000313" key="3">
    <source>
        <dbReference type="Proteomes" id="UP001500320"/>
    </source>
</evidence>
<dbReference type="EMBL" id="BAAAUT010000013">
    <property type="protein sequence ID" value="GAA3129926.1"/>
    <property type="molecule type" value="Genomic_DNA"/>
</dbReference>
<dbReference type="Proteomes" id="UP001500320">
    <property type="component" value="Unassembled WGS sequence"/>
</dbReference>
<feature type="chain" id="PRO_5047162957" evidence="1">
    <location>
        <begin position="30"/>
        <end position="88"/>
    </location>
</feature>
<accession>A0ABP6MXU1</accession>
<evidence type="ECO:0000256" key="1">
    <source>
        <dbReference type="SAM" id="SignalP"/>
    </source>
</evidence>
<sequence length="88" mass="9048">MIKKTVRRLIAVGAVAPAIALGASGTALADDGALWERTQAQASINGASMKIIRAYTDGSGKVLFEEVLFTADRNGASIRSTTSGAGPR</sequence>
<feature type="signal peptide" evidence="1">
    <location>
        <begin position="1"/>
        <end position="29"/>
    </location>
</feature>
<protein>
    <submittedName>
        <fullName evidence="2">Uncharacterized protein</fullName>
    </submittedName>
</protein>
<proteinExistence type="predicted"/>
<reference evidence="3" key="1">
    <citation type="journal article" date="2019" name="Int. J. Syst. Evol. Microbiol.">
        <title>The Global Catalogue of Microorganisms (GCM) 10K type strain sequencing project: providing services to taxonomists for standard genome sequencing and annotation.</title>
        <authorList>
            <consortium name="The Broad Institute Genomics Platform"/>
            <consortium name="The Broad Institute Genome Sequencing Center for Infectious Disease"/>
            <person name="Wu L."/>
            <person name="Ma J."/>
        </authorList>
    </citation>
    <scope>NUCLEOTIDE SEQUENCE [LARGE SCALE GENOMIC DNA]</scope>
    <source>
        <strain evidence="3">JCM 9373</strain>
    </source>
</reference>
<dbReference type="RefSeq" id="WP_344858236.1">
    <property type="nucleotide sequence ID" value="NZ_BAAAUT010000013.1"/>
</dbReference>